<dbReference type="Proteomes" id="UP000515511">
    <property type="component" value="Chromosome"/>
</dbReference>
<dbReference type="CDD" id="cd08991">
    <property type="entry name" value="GH43_HoAraf43-like"/>
    <property type="match status" value="1"/>
</dbReference>
<evidence type="ECO:0000313" key="7">
    <source>
        <dbReference type="Proteomes" id="UP000515511"/>
    </source>
</evidence>
<dbReference type="RefSeq" id="WP_185276727.1">
    <property type="nucleotide sequence ID" value="NZ_CP043641.1"/>
</dbReference>
<dbReference type="KEGG" id="lse:F1C12_20850"/>
<organism evidence="6 7">
    <name type="scientific">Leifsonia shinshuensis</name>
    <dbReference type="NCBI Taxonomy" id="150026"/>
    <lineage>
        <taxon>Bacteria</taxon>
        <taxon>Bacillati</taxon>
        <taxon>Actinomycetota</taxon>
        <taxon>Actinomycetes</taxon>
        <taxon>Micrococcales</taxon>
        <taxon>Microbacteriaceae</taxon>
        <taxon>Leifsonia</taxon>
    </lineage>
</organism>
<comment type="similarity">
    <text evidence="1 5">Belongs to the glycosyl hydrolase 43 family.</text>
</comment>
<evidence type="ECO:0000256" key="4">
    <source>
        <dbReference type="PIRSR" id="PIRSR606710-2"/>
    </source>
</evidence>
<protein>
    <submittedName>
        <fullName evidence="6">Family 43 glycosylhydrolase</fullName>
    </submittedName>
</protein>
<dbReference type="InterPro" id="IPR051795">
    <property type="entry name" value="Glycosyl_Hydrlase_43"/>
</dbReference>
<dbReference type="InterPro" id="IPR023296">
    <property type="entry name" value="Glyco_hydro_beta-prop_sf"/>
</dbReference>
<dbReference type="GO" id="GO:0004553">
    <property type="term" value="F:hydrolase activity, hydrolyzing O-glycosyl compounds"/>
    <property type="evidence" value="ECO:0007669"/>
    <property type="project" value="InterPro"/>
</dbReference>
<reference evidence="7" key="1">
    <citation type="submission" date="2019-09" db="EMBL/GenBank/DDBJ databases">
        <title>Antimicrobial potential of Antarctic Bacteria.</title>
        <authorList>
            <person name="Benaud N."/>
            <person name="Edwards R.J."/>
            <person name="Ferrari B.C."/>
        </authorList>
    </citation>
    <scope>NUCLEOTIDE SEQUENCE [LARGE SCALE GENOMIC DNA]</scope>
    <source>
        <strain evidence="7">INR9</strain>
    </source>
</reference>
<dbReference type="AlphaFoldDB" id="A0A7G6YFQ7"/>
<evidence type="ECO:0000256" key="3">
    <source>
        <dbReference type="ARBA" id="ARBA00023295"/>
    </source>
</evidence>
<evidence type="ECO:0000256" key="1">
    <source>
        <dbReference type="ARBA" id="ARBA00009865"/>
    </source>
</evidence>
<dbReference type="PANTHER" id="PTHR42812:SF5">
    <property type="entry name" value="ENDO-ARABINASE"/>
    <property type="match status" value="1"/>
</dbReference>
<name>A0A7G6YFQ7_9MICO</name>
<evidence type="ECO:0000256" key="5">
    <source>
        <dbReference type="RuleBase" id="RU361187"/>
    </source>
</evidence>
<proteinExistence type="inferred from homology"/>
<dbReference type="SUPFAM" id="SSF75005">
    <property type="entry name" value="Arabinanase/levansucrase/invertase"/>
    <property type="match status" value="1"/>
</dbReference>
<dbReference type="Pfam" id="PF04616">
    <property type="entry name" value="Glyco_hydro_43"/>
    <property type="match status" value="1"/>
</dbReference>
<dbReference type="InterPro" id="IPR006710">
    <property type="entry name" value="Glyco_hydro_43"/>
</dbReference>
<accession>A0A7G6YFQ7</accession>
<sequence>MSSRSEPAHTVPLHAEPLHAEPVYDGYFADPFLARFGGAFIAYGSGDDRTLDGTETHAFEALRSPDLVHWTSAGGVLERPDPALGDAYWAPEVIAADGAYWMYYSVGHGIIGHHLRVARADSPLGPFVDQGVNLTPGESFAIDAHPFQDADGSRYLFFARDVLTGDRPGTHLAVMRLDSPTRPGSDPVAVLAPDADWQLFERARPMYGRILDWHTLEGPSVVRRGDAYRLFFSGGRWEGDGYGVSVATAPHPLGPWSHEVREAADILSTRLTGLLGPGHNSVLRLDDGSDRIAFHAWNSVGGKRQLFVQPLTWEADVPKVVLAGPGSVVRSGAAWRV</sequence>
<dbReference type="EMBL" id="CP043641">
    <property type="protein sequence ID" value="QNE37322.1"/>
    <property type="molecule type" value="Genomic_DNA"/>
</dbReference>
<feature type="site" description="Important for catalytic activity, responsible for pKa modulation of the active site Glu and correct orientation of both the proton donor and substrate" evidence="4">
    <location>
        <position position="143"/>
    </location>
</feature>
<gene>
    <name evidence="6" type="ORF">F1C12_20850</name>
</gene>
<evidence type="ECO:0000256" key="2">
    <source>
        <dbReference type="ARBA" id="ARBA00022801"/>
    </source>
</evidence>
<dbReference type="Gene3D" id="2.115.10.20">
    <property type="entry name" value="Glycosyl hydrolase domain, family 43"/>
    <property type="match status" value="1"/>
</dbReference>
<dbReference type="GO" id="GO:0005975">
    <property type="term" value="P:carbohydrate metabolic process"/>
    <property type="evidence" value="ECO:0007669"/>
    <property type="project" value="InterPro"/>
</dbReference>
<keyword evidence="2 5" id="KW-0378">Hydrolase</keyword>
<keyword evidence="3 5" id="KW-0326">Glycosidase</keyword>
<evidence type="ECO:0000313" key="6">
    <source>
        <dbReference type="EMBL" id="QNE37322.1"/>
    </source>
</evidence>
<dbReference type="PANTHER" id="PTHR42812">
    <property type="entry name" value="BETA-XYLOSIDASE"/>
    <property type="match status" value="1"/>
</dbReference>